<sequence>MCLAIPGCILSTTGDDFSRSARVDFGGVIREVNLAFTPEAHIGDYILVHVGIAIATIDEEEAARVLAALASLNELAAESS</sequence>
<dbReference type="FunFam" id="2.30.30.140:FF:000022">
    <property type="entry name" value="Hydrogenase assembly chaperone HybG"/>
    <property type="match status" value="1"/>
</dbReference>
<dbReference type="HOGENOM" id="CLU_159381_2_2_6"/>
<dbReference type="EMBL" id="DS999411">
    <property type="protein sequence ID" value="EED35204.1"/>
    <property type="molecule type" value="Genomic_DNA"/>
</dbReference>
<reference evidence="3" key="1">
    <citation type="journal article" date="2013" name="BMC Microbiol.">
        <title>Taxonomy and evolution of bacteriochlorophyll a-containing members of the OM60/NOR5 clade of marine gammaproteobacteria: description of Luminiphilus syltensis gen. nov., sp. nov., reclassification of Haliea rubra as Pseudohaliea rubra gen. nov., comb. nov., and emendation of Chromatocurvus halotolerans.</title>
        <authorList>
            <person name="Spring S."/>
            <person name="Riedel T."/>
            <person name="Sproer C."/>
            <person name="Yan S."/>
            <person name="Harder J."/>
            <person name="Fuchs B.M."/>
        </authorList>
    </citation>
    <scope>NUCLEOTIDE SEQUENCE [LARGE SCALE GENOMIC DNA]</scope>
    <source>
        <strain evidence="3">NOR51-B</strain>
    </source>
</reference>
<proteinExistence type="inferred from homology"/>
<dbReference type="GO" id="GO:0005506">
    <property type="term" value="F:iron ion binding"/>
    <property type="evidence" value="ECO:0007669"/>
    <property type="project" value="TreeGrafter"/>
</dbReference>
<dbReference type="AlphaFoldDB" id="B8KXU7"/>
<accession>B8KXU7</accession>
<dbReference type="eggNOG" id="COG0298">
    <property type="taxonomic scope" value="Bacteria"/>
</dbReference>
<dbReference type="Proteomes" id="UP000004699">
    <property type="component" value="Unassembled WGS sequence"/>
</dbReference>
<dbReference type="GO" id="GO:0051604">
    <property type="term" value="P:protein maturation"/>
    <property type="evidence" value="ECO:0007669"/>
    <property type="project" value="TreeGrafter"/>
</dbReference>
<dbReference type="RefSeq" id="WP_009019950.1">
    <property type="nucleotide sequence ID" value="NZ_DS999411.1"/>
</dbReference>
<evidence type="ECO:0000256" key="1">
    <source>
        <dbReference type="ARBA" id="ARBA00006018"/>
    </source>
</evidence>
<dbReference type="STRING" id="565045.NOR51B_1149"/>
<dbReference type="NCBIfam" id="TIGR00074">
    <property type="entry name" value="hypC_hupF"/>
    <property type="match status" value="1"/>
</dbReference>
<dbReference type="Pfam" id="PF01455">
    <property type="entry name" value="HupF_HypC"/>
    <property type="match status" value="1"/>
</dbReference>
<name>B8KXU7_9GAMM</name>
<dbReference type="PRINTS" id="PR00445">
    <property type="entry name" value="HUPFHYPC"/>
</dbReference>
<evidence type="ECO:0000313" key="2">
    <source>
        <dbReference type="EMBL" id="EED35204.1"/>
    </source>
</evidence>
<comment type="similarity">
    <text evidence="1">Belongs to the HupF/HypC family.</text>
</comment>
<keyword evidence="3" id="KW-1185">Reference proteome</keyword>
<evidence type="ECO:0000313" key="3">
    <source>
        <dbReference type="Proteomes" id="UP000004699"/>
    </source>
</evidence>
<dbReference type="SUPFAM" id="SSF159127">
    <property type="entry name" value="HupF/HypC-like"/>
    <property type="match status" value="1"/>
</dbReference>
<dbReference type="GO" id="GO:1902670">
    <property type="term" value="F:carbon dioxide binding"/>
    <property type="evidence" value="ECO:0007669"/>
    <property type="project" value="TreeGrafter"/>
</dbReference>
<dbReference type="PANTHER" id="PTHR35177:SF2">
    <property type="entry name" value="HYDROGENASE MATURATION FACTOR HYBG"/>
    <property type="match status" value="1"/>
</dbReference>
<gene>
    <name evidence="2" type="primary">hypC</name>
    <name evidence="2" type="ORF">NOR51B_1149</name>
</gene>
<dbReference type="Gene3D" id="2.30.30.140">
    <property type="match status" value="1"/>
</dbReference>
<dbReference type="OrthoDB" id="9806017at2"/>
<protein>
    <submittedName>
        <fullName evidence="2">Hydrogenase assembly chaperone HypC/HupF</fullName>
    </submittedName>
</protein>
<organism evidence="2 3">
    <name type="scientific">Luminiphilus syltensis NOR5-1B</name>
    <dbReference type="NCBI Taxonomy" id="565045"/>
    <lineage>
        <taxon>Bacteria</taxon>
        <taxon>Pseudomonadati</taxon>
        <taxon>Pseudomonadota</taxon>
        <taxon>Gammaproteobacteria</taxon>
        <taxon>Cellvibrionales</taxon>
        <taxon>Halieaceae</taxon>
        <taxon>Luminiphilus</taxon>
    </lineage>
</organism>
<dbReference type="PANTHER" id="PTHR35177">
    <property type="entry name" value="HYDROGENASE MATURATION FACTOR HYBG"/>
    <property type="match status" value="1"/>
</dbReference>
<dbReference type="InterPro" id="IPR001109">
    <property type="entry name" value="Hydrogenase_HupF/HypC"/>
</dbReference>